<feature type="region of interest" description="Disordered" evidence="1">
    <location>
        <begin position="208"/>
        <end position="250"/>
    </location>
</feature>
<proteinExistence type="predicted"/>
<reference evidence="3" key="1">
    <citation type="submission" date="2014-01" db="EMBL/GenBank/DDBJ databases">
        <title>The Genome Sequence of Anopheles farauti FAR1 (V2).</title>
        <authorList>
            <consortium name="The Broad Institute Genomics Platform"/>
            <person name="Neafsey D.E."/>
            <person name="Besansky N."/>
            <person name="Howell P."/>
            <person name="Walton C."/>
            <person name="Young S.K."/>
            <person name="Zeng Q."/>
            <person name="Gargeya S."/>
            <person name="Fitzgerald M."/>
            <person name="Haas B."/>
            <person name="Abouelleil A."/>
            <person name="Allen A.W."/>
            <person name="Alvarado L."/>
            <person name="Arachchi H.M."/>
            <person name="Berlin A.M."/>
            <person name="Chapman S.B."/>
            <person name="Gainer-Dewar J."/>
            <person name="Goldberg J."/>
            <person name="Griggs A."/>
            <person name="Gujja S."/>
            <person name="Hansen M."/>
            <person name="Howarth C."/>
            <person name="Imamovic A."/>
            <person name="Ireland A."/>
            <person name="Larimer J."/>
            <person name="McCowan C."/>
            <person name="Murphy C."/>
            <person name="Pearson M."/>
            <person name="Poon T.W."/>
            <person name="Priest M."/>
            <person name="Roberts A."/>
            <person name="Saif S."/>
            <person name="Shea T."/>
            <person name="Sisk P."/>
            <person name="Sykes S."/>
            <person name="Wortman J."/>
            <person name="Nusbaum C."/>
            <person name="Birren B."/>
        </authorList>
    </citation>
    <scope>NUCLEOTIDE SEQUENCE [LARGE SCALE GENOMIC DNA]</scope>
    <source>
        <strain evidence="3">FAR1</strain>
    </source>
</reference>
<dbReference type="Proteomes" id="UP000075886">
    <property type="component" value="Unassembled WGS sequence"/>
</dbReference>
<dbReference type="VEuPathDB" id="VectorBase:AFAF008462"/>
<dbReference type="AlphaFoldDB" id="A0A182QEE7"/>
<name>A0A182QEE7_9DIPT</name>
<accession>A0A182QEE7</accession>
<organism evidence="2 3">
    <name type="scientific">Anopheles farauti</name>
    <dbReference type="NCBI Taxonomy" id="69004"/>
    <lineage>
        <taxon>Eukaryota</taxon>
        <taxon>Metazoa</taxon>
        <taxon>Ecdysozoa</taxon>
        <taxon>Arthropoda</taxon>
        <taxon>Hexapoda</taxon>
        <taxon>Insecta</taxon>
        <taxon>Pterygota</taxon>
        <taxon>Neoptera</taxon>
        <taxon>Endopterygota</taxon>
        <taxon>Diptera</taxon>
        <taxon>Nematocera</taxon>
        <taxon>Culicoidea</taxon>
        <taxon>Culicidae</taxon>
        <taxon>Anophelinae</taxon>
        <taxon>Anopheles</taxon>
    </lineage>
</organism>
<feature type="compositionally biased region" description="Low complexity" evidence="1">
    <location>
        <begin position="43"/>
        <end position="52"/>
    </location>
</feature>
<dbReference type="EnsemblMetazoa" id="AFAF008462-RA">
    <property type="protein sequence ID" value="AFAF008462-PA"/>
    <property type="gene ID" value="AFAF008462"/>
</dbReference>
<reference evidence="2" key="2">
    <citation type="submission" date="2020-05" db="UniProtKB">
        <authorList>
            <consortium name="EnsemblMetazoa"/>
        </authorList>
    </citation>
    <scope>IDENTIFICATION</scope>
    <source>
        <strain evidence="2">FAR1</strain>
    </source>
</reference>
<feature type="compositionally biased region" description="Polar residues" evidence="1">
    <location>
        <begin position="212"/>
        <end position="229"/>
    </location>
</feature>
<evidence type="ECO:0000313" key="3">
    <source>
        <dbReference type="Proteomes" id="UP000075886"/>
    </source>
</evidence>
<dbReference type="EMBL" id="AXCN02001907">
    <property type="status" value="NOT_ANNOTATED_CDS"/>
    <property type="molecule type" value="Genomic_DNA"/>
</dbReference>
<keyword evidence="3" id="KW-1185">Reference proteome</keyword>
<sequence length="355" mass="37487">MVSALYPSSTTANSLKDGFFQQLFDNLFHSESDSKPANLSAPESSTSGLESSTLQADASLLVENSTEDKLASQEDTTTLLNFANAEEHAAEERRNPVETVNLRHSSNGVIVSVEIIGKNDSRSSEEGYATDTDVQAQSKENLNASRNASDYTQVRETMYPQRLTVMWTLAAILLVLGTSINPVVCETETSQGFFANLWESIFGKQEAPTKPVNESTTAQPDALNGTSDSKLVFHSGVSSTTPADSDKNVSTVTTNATTLTSSSSWDNTTTTDNTKLASTEAVSTTSTTATTTKTLLTEGPTTVDHNVPSTEATGTSTTVNSTIEGNNTSTPLATVSGSVTEGTTSAVTTTTTVKN</sequence>
<evidence type="ECO:0000313" key="2">
    <source>
        <dbReference type="EnsemblMetazoa" id="AFAF008462-PA"/>
    </source>
</evidence>
<protein>
    <submittedName>
        <fullName evidence="2">Uncharacterized protein</fullName>
    </submittedName>
</protein>
<feature type="region of interest" description="Disordered" evidence="1">
    <location>
        <begin position="32"/>
        <end position="52"/>
    </location>
</feature>
<feature type="compositionally biased region" description="Polar residues" evidence="1">
    <location>
        <begin position="303"/>
        <end position="332"/>
    </location>
</feature>
<feature type="region of interest" description="Disordered" evidence="1">
    <location>
        <begin position="299"/>
        <end position="341"/>
    </location>
</feature>
<evidence type="ECO:0000256" key="1">
    <source>
        <dbReference type="SAM" id="MobiDB-lite"/>
    </source>
</evidence>